<sequence length="356" mass="39670">MSPLTPTLKTTMLAGINMAMRLCGTPQGYAILYYHRLTTDWMDCRLLPSLYTHVGRMREQLLGLRRHAEIISLAELNERMSQGHEPRGLCVSVTFDDGYADNLRLGLPVLRDTGVPATLFVSTGFVDDPAIVPWWDMNFQAARAAVASMVRFRDNGFSWCFDTRSMRGRHRLLWAMNAVTLRRCMDNGGRAGSVAEELFPEMARPERNGFSTWDELRRASGDGLLTIGSHTVNHPVLSACADWGSAELAASKARLESELQSPVTLFAYPFGGPAHIPGDVEEQLARHGFRLAVTTTPGLNHCASDRYRLQRVSVHGNDDVGSLLAKIKSAALRDHARRLLPEAMEMFEAGRRRRTC</sequence>
<keyword evidence="3" id="KW-0378">Hydrolase</keyword>
<feature type="domain" description="NodB homology" evidence="2">
    <location>
        <begin position="89"/>
        <end position="356"/>
    </location>
</feature>
<dbReference type="InterPro" id="IPR002509">
    <property type="entry name" value="NODB_dom"/>
</dbReference>
<dbReference type="InterPro" id="IPR051398">
    <property type="entry name" value="Polysacch_Deacetylase"/>
</dbReference>
<dbReference type="RefSeq" id="WP_005986646.1">
    <property type="nucleotide sequence ID" value="NZ_AOSV01000020.1"/>
</dbReference>
<dbReference type="PROSITE" id="PS51677">
    <property type="entry name" value="NODB"/>
    <property type="match status" value="1"/>
</dbReference>
<dbReference type="GO" id="GO:0016810">
    <property type="term" value="F:hydrolase activity, acting on carbon-nitrogen (but not peptide) bonds"/>
    <property type="evidence" value="ECO:0007669"/>
    <property type="project" value="InterPro"/>
</dbReference>
<dbReference type="CDD" id="cd10918">
    <property type="entry name" value="CE4_NodB_like_5s_6s"/>
    <property type="match status" value="1"/>
</dbReference>
<dbReference type="Pfam" id="PF01522">
    <property type="entry name" value="Polysacc_deac_1"/>
    <property type="match status" value="1"/>
</dbReference>
<keyword evidence="3" id="KW-0326">Glycosidase</keyword>
<evidence type="ECO:0000259" key="2">
    <source>
        <dbReference type="PROSITE" id="PS51677"/>
    </source>
</evidence>
<comment type="caution">
    <text evidence="3">The sequence shown here is derived from an EMBL/GenBank/DDBJ whole genome shotgun (WGS) entry which is preliminary data.</text>
</comment>
<gene>
    <name evidence="3" type="ORF">PCS_01960</name>
</gene>
<dbReference type="OrthoDB" id="9776235at2"/>
<dbReference type="PANTHER" id="PTHR34216">
    <property type="match status" value="1"/>
</dbReference>
<keyword evidence="3" id="KW-0119">Carbohydrate metabolism</keyword>
<keyword evidence="3" id="KW-0624">Polysaccharide degradation</keyword>
<keyword evidence="1" id="KW-0732">Signal</keyword>
<dbReference type="GO" id="GO:0016798">
    <property type="term" value="F:hydrolase activity, acting on glycosyl bonds"/>
    <property type="evidence" value="ECO:0007669"/>
    <property type="project" value="UniProtKB-KW"/>
</dbReference>
<evidence type="ECO:0000313" key="3">
    <source>
        <dbReference type="EMBL" id="EMG37125.1"/>
    </source>
</evidence>
<name>M5PSV3_DESAF</name>
<dbReference type="Proteomes" id="UP000011922">
    <property type="component" value="Unassembled WGS sequence"/>
</dbReference>
<proteinExistence type="predicted"/>
<dbReference type="GO" id="GO:0045493">
    <property type="term" value="P:xylan catabolic process"/>
    <property type="evidence" value="ECO:0007669"/>
    <property type="project" value="UniProtKB-KW"/>
</dbReference>
<dbReference type="SUPFAM" id="SSF88713">
    <property type="entry name" value="Glycoside hydrolase/deacetylase"/>
    <property type="match status" value="1"/>
</dbReference>
<dbReference type="Gene3D" id="3.20.20.370">
    <property type="entry name" value="Glycoside hydrolase/deacetylase"/>
    <property type="match status" value="1"/>
</dbReference>
<dbReference type="InterPro" id="IPR011330">
    <property type="entry name" value="Glyco_hydro/deAcase_b/a-brl"/>
</dbReference>
<protein>
    <submittedName>
        <fullName evidence="3">Putative xylanase/chitin deacetylase</fullName>
    </submittedName>
</protein>
<organism evidence="3 4">
    <name type="scientific">Desulfocurvibacter africanus PCS</name>
    <dbReference type="NCBI Taxonomy" id="1262666"/>
    <lineage>
        <taxon>Bacteria</taxon>
        <taxon>Pseudomonadati</taxon>
        <taxon>Thermodesulfobacteriota</taxon>
        <taxon>Desulfovibrionia</taxon>
        <taxon>Desulfovibrionales</taxon>
        <taxon>Desulfovibrionaceae</taxon>
        <taxon>Desulfocurvibacter</taxon>
    </lineage>
</organism>
<reference evidence="3 4" key="1">
    <citation type="journal article" date="2013" name="Genome Announc.">
        <title>Draft Genome Sequence for Desulfovibrio africanus Strain PCS.</title>
        <authorList>
            <person name="Brown S.D."/>
            <person name="Utturkar S.M."/>
            <person name="Arkin A.P."/>
            <person name="Deutschbauer A.M."/>
            <person name="Elias D.A."/>
            <person name="Hazen T.C."/>
            <person name="Chakraborty R."/>
        </authorList>
    </citation>
    <scope>NUCLEOTIDE SEQUENCE [LARGE SCALE GENOMIC DNA]</scope>
    <source>
        <strain evidence="3 4">PCS</strain>
    </source>
</reference>
<accession>M5PSV3</accession>
<dbReference type="AlphaFoldDB" id="M5PSV3"/>
<dbReference type="PATRIC" id="fig|1262666.3.peg.1988"/>
<evidence type="ECO:0000313" key="4">
    <source>
        <dbReference type="Proteomes" id="UP000011922"/>
    </source>
</evidence>
<keyword evidence="3" id="KW-0858">Xylan degradation</keyword>
<dbReference type="EMBL" id="AOSV01000020">
    <property type="protein sequence ID" value="EMG37125.1"/>
    <property type="molecule type" value="Genomic_DNA"/>
</dbReference>
<dbReference type="PANTHER" id="PTHR34216:SF7">
    <property type="entry name" value="POLY-BETA-1,6-N-ACETYL-D-GLUCOSAMINE N-DEACETYLASE"/>
    <property type="match status" value="1"/>
</dbReference>
<evidence type="ECO:0000256" key="1">
    <source>
        <dbReference type="ARBA" id="ARBA00022729"/>
    </source>
</evidence>